<evidence type="ECO:0000313" key="4">
    <source>
        <dbReference type="Proteomes" id="UP001596119"/>
    </source>
</evidence>
<dbReference type="PANTHER" id="PTHR43539">
    <property type="entry name" value="FLAVIN-BINDING MONOOXYGENASE-LIKE PROTEIN (AFU_ORTHOLOGUE AFUA_4G09220)"/>
    <property type="match status" value="1"/>
</dbReference>
<comment type="caution">
    <text evidence="3">The sequence shown here is derived from an EMBL/GenBank/DDBJ whole genome shotgun (WGS) entry which is preliminary data.</text>
</comment>
<proteinExistence type="predicted"/>
<keyword evidence="4" id="KW-1185">Reference proteome</keyword>
<protein>
    <submittedName>
        <fullName evidence="3">FAD-dependent oxidoreductase</fullName>
    </submittedName>
</protein>
<accession>A0ABW1IF25</accession>
<evidence type="ECO:0000259" key="2">
    <source>
        <dbReference type="Pfam" id="PF07992"/>
    </source>
</evidence>
<gene>
    <name evidence="3" type="ORF">ACFQH9_28400</name>
</gene>
<dbReference type="Pfam" id="PF07992">
    <property type="entry name" value="Pyr_redox_2"/>
    <property type="match status" value="1"/>
</dbReference>
<reference evidence="4" key="1">
    <citation type="journal article" date="2019" name="Int. J. Syst. Evol. Microbiol.">
        <title>The Global Catalogue of Microorganisms (GCM) 10K type strain sequencing project: providing services to taxonomists for standard genome sequencing and annotation.</title>
        <authorList>
            <consortium name="The Broad Institute Genomics Platform"/>
            <consortium name="The Broad Institute Genome Sequencing Center for Infectious Disease"/>
            <person name="Wu L."/>
            <person name="Ma J."/>
        </authorList>
    </citation>
    <scope>NUCLEOTIDE SEQUENCE [LARGE SCALE GENOMIC DNA]</scope>
    <source>
        <strain evidence="4">CGMCC 4.7397</strain>
    </source>
</reference>
<dbReference type="InterPro" id="IPR023753">
    <property type="entry name" value="FAD/NAD-binding_dom"/>
</dbReference>
<dbReference type="PRINTS" id="PR00469">
    <property type="entry name" value="PNDRDTASEII"/>
</dbReference>
<dbReference type="PANTHER" id="PTHR43539:SF78">
    <property type="entry name" value="FLAVIN-CONTAINING MONOOXYGENASE"/>
    <property type="match status" value="1"/>
</dbReference>
<dbReference type="PRINTS" id="PR00368">
    <property type="entry name" value="FADPNR"/>
</dbReference>
<name>A0ABW1IF25_9PSEU</name>
<evidence type="ECO:0000256" key="1">
    <source>
        <dbReference type="ARBA" id="ARBA00023002"/>
    </source>
</evidence>
<keyword evidence="1" id="KW-0560">Oxidoreductase</keyword>
<sequence>MISSEVAVVGAGPYGLAATAHLRRAGVDVRLFGEPMSFWRTMPKGMLLRSNRTATSIAEHCGPLSLDSYAEDVGEPVTLPYPLHRFLDYGSWVQRKVAEDVDRRHVAVLDRDRQGFTLDLADGERVRARRVVVATGIASFVHRPAVAAGLPPDLVSHTSEHRDLAVFSGRRVLVVGGGQSALESAALLRECDTDVEVVVRARRINWLHGGKYHRKLGRLAPLVYAPTDVGPMGLSRLVAVPNLFGRLPRGLQEPLAYRAVRPAGAAWLLPRLRAVPIRLAAEPRSIVPVASGGVRVAMSDGTETDVDHVLLGTGYRVDIEQYSFLAPGLASGVARAGGYPLLKAGLESSVPGLHFVGAPAAWTFGPIMRFVAGSWYASSELTRIATGHRSAAAPARSDLAAVE</sequence>
<dbReference type="InterPro" id="IPR050982">
    <property type="entry name" value="Auxin_biosynth/cation_transpt"/>
</dbReference>
<dbReference type="EMBL" id="JBHSQK010000096">
    <property type="protein sequence ID" value="MFC5952192.1"/>
    <property type="molecule type" value="Genomic_DNA"/>
</dbReference>
<dbReference type="Proteomes" id="UP001596119">
    <property type="component" value="Unassembled WGS sequence"/>
</dbReference>
<feature type="domain" description="FAD/NAD(P)-binding" evidence="2">
    <location>
        <begin position="5"/>
        <end position="204"/>
    </location>
</feature>
<dbReference type="InterPro" id="IPR036188">
    <property type="entry name" value="FAD/NAD-bd_sf"/>
</dbReference>
<dbReference type="Gene3D" id="3.50.50.60">
    <property type="entry name" value="FAD/NAD(P)-binding domain"/>
    <property type="match status" value="1"/>
</dbReference>
<dbReference type="SUPFAM" id="SSF51905">
    <property type="entry name" value="FAD/NAD(P)-binding domain"/>
    <property type="match status" value="1"/>
</dbReference>
<evidence type="ECO:0000313" key="3">
    <source>
        <dbReference type="EMBL" id="MFC5952192.1"/>
    </source>
</evidence>
<dbReference type="RefSeq" id="WP_379570854.1">
    <property type="nucleotide sequence ID" value="NZ_JBHSQK010000096.1"/>
</dbReference>
<organism evidence="3 4">
    <name type="scientific">Pseudonocardia lutea</name>
    <dbReference type="NCBI Taxonomy" id="2172015"/>
    <lineage>
        <taxon>Bacteria</taxon>
        <taxon>Bacillati</taxon>
        <taxon>Actinomycetota</taxon>
        <taxon>Actinomycetes</taxon>
        <taxon>Pseudonocardiales</taxon>
        <taxon>Pseudonocardiaceae</taxon>
        <taxon>Pseudonocardia</taxon>
    </lineage>
</organism>